<name>A0AAP0RSN7_LIQFO</name>
<dbReference type="GO" id="GO:0080008">
    <property type="term" value="C:Cul4-RING E3 ubiquitin ligase complex"/>
    <property type="evidence" value="ECO:0007669"/>
    <property type="project" value="TreeGrafter"/>
</dbReference>
<accession>A0AAP0RSN7</accession>
<dbReference type="GO" id="GO:0000423">
    <property type="term" value="P:mitophagy"/>
    <property type="evidence" value="ECO:0007669"/>
    <property type="project" value="TreeGrafter"/>
</dbReference>
<dbReference type="InterPro" id="IPR036322">
    <property type="entry name" value="WD40_repeat_dom_sf"/>
</dbReference>
<evidence type="ECO:0008006" key="4">
    <source>
        <dbReference type="Google" id="ProtNLM"/>
    </source>
</evidence>
<dbReference type="PANTHER" id="PTHR22874:SF8">
    <property type="entry name" value="TRANSDUCIN FAMILY PROTEIN _ WD-40 REPEAT FAMILY PROTEIN"/>
    <property type="match status" value="1"/>
</dbReference>
<sequence>MGAHFSPCGRFLAACVACMLPRLEADPGQMQVHQEVTGAATSPTRHPISAHQVMYELRIYSLEEATFGSVLVSRAIRAAHCLTSIQFSPTSEHILLAYGRRHGSLLKSIVIDGETTLPIYTILEVYRVSDMELVRVLPSAEDEVNVACFHPLAGGGLVYGTKEGKLRILQYDGVHANSAGSTSFLEENMAEIIYSPLED</sequence>
<organism evidence="2 3">
    <name type="scientific">Liquidambar formosana</name>
    <name type="common">Formosan gum</name>
    <dbReference type="NCBI Taxonomy" id="63359"/>
    <lineage>
        <taxon>Eukaryota</taxon>
        <taxon>Viridiplantae</taxon>
        <taxon>Streptophyta</taxon>
        <taxon>Embryophyta</taxon>
        <taxon>Tracheophyta</taxon>
        <taxon>Spermatophyta</taxon>
        <taxon>Magnoliopsida</taxon>
        <taxon>eudicotyledons</taxon>
        <taxon>Gunneridae</taxon>
        <taxon>Pentapetalae</taxon>
        <taxon>Saxifragales</taxon>
        <taxon>Altingiaceae</taxon>
        <taxon>Liquidambar</taxon>
    </lineage>
</organism>
<evidence type="ECO:0000313" key="3">
    <source>
        <dbReference type="Proteomes" id="UP001415857"/>
    </source>
</evidence>
<dbReference type="SUPFAM" id="SSF50978">
    <property type="entry name" value="WD40 repeat-like"/>
    <property type="match status" value="1"/>
</dbReference>
<dbReference type="Proteomes" id="UP001415857">
    <property type="component" value="Unassembled WGS sequence"/>
</dbReference>
<dbReference type="EMBL" id="JBBPBK010000007">
    <property type="protein sequence ID" value="KAK9281404.1"/>
    <property type="molecule type" value="Genomic_DNA"/>
</dbReference>
<dbReference type="InterPro" id="IPR015943">
    <property type="entry name" value="WD40/YVTN_repeat-like_dom_sf"/>
</dbReference>
<dbReference type="GO" id="GO:1990756">
    <property type="term" value="F:ubiquitin-like ligase-substrate adaptor activity"/>
    <property type="evidence" value="ECO:0007669"/>
    <property type="project" value="TreeGrafter"/>
</dbReference>
<evidence type="ECO:0000313" key="2">
    <source>
        <dbReference type="EMBL" id="KAK9281404.1"/>
    </source>
</evidence>
<reference evidence="2 3" key="1">
    <citation type="journal article" date="2024" name="Plant J.">
        <title>Genome sequences and population genomics reveal climatic adaptation and genomic divergence between two closely related sweetgum species.</title>
        <authorList>
            <person name="Xu W.Q."/>
            <person name="Ren C.Q."/>
            <person name="Zhang X.Y."/>
            <person name="Comes H.P."/>
            <person name="Liu X.H."/>
            <person name="Li Y.G."/>
            <person name="Kettle C.J."/>
            <person name="Jalonen R."/>
            <person name="Gaisberger H."/>
            <person name="Ma Y.Z."/>
            <person name="Qiu Y.X."/>
        </authorList>
    </citation>
    <scope>NUCLEOTIDE SEQUENCE [LARGE SCALE GENOMIC DNA]</scope>
    <source>
        <strain evidence="2">Hangzhou</strain>
    </source>
</reference>
<feature type="chain" id="PRO_5043005196" description="Transducin family protein / WD-40 repeat family protein" evidence="1">
    <location>
        <begin position="26"/>
        <end position="199"/>
    </location>
</feature>
<comment type="caution">
    <text evidence="2">The sequence shown here is derived from an EMBL/GenBank/DDBJ whole genome shotgun (WGS) entry which is preliminary data.</text>
</comment>
<keyword evidence="3" id="KW-1185">Reference proteome</keyword>
<dbReference type="GO" id="GO:0000045">
    <property type="term" value="P:autophagosome assembly"/>
    <property type="evidence" value="ECO:0007669"/>
    <property type="project" value="TreeGrafter"/>
</dbReference>
<dbReference type="InterPro" id="IPR052596">
    <property type="entry name" value="AMBRA1_autophagy"/>
</dbReference>
<gene>
    <name evidence="2" type="ORF">L1049_004305</name>
</gene>
<keyword evidence="1" id="KW-0732">Signal</keyword>
<dbReference type="Gene3D" id="2.130.10.10">
    <property type="entry name" value="YVTN repeat-like/Quinoprotein amine dehydrogenase"/>
    <property type="match status" value="1"/>
</dbReference>
<proteinExistence type="predicted"/>
<dbReference type="AlphaFoldDB" id="A0AAP0RSN7"/>
<feature type="signal peptide" evidence="1">
    <location>
        <begin position="1"/>
        <end position="25"/>
    </location>
</feature>
<protein>
    <recommendedName>
        <fullName evidence="4">Transducin family protein / WD-40 repeat family protein</fullName>
    </recommendedName>
</protein>
<evidence type="ECO:0000256" key="1">
    <source>
        <dbReference type="SAM" id="SignalP"/>
    </source>
</evidence>
<dbReference type="PANTHER" id="PTHR22874">
    <property type="entry name" value="ACTIVATING MOLECULE IN BECN1-REGULATED AUTOPHAGY PROTEIN 1"/>
    <property type="match status" value="1"/>
</dbReference>